<gene>
    <name evidence="1" type="ORF">GGQ72_004385</name>
</gene>
<comment type="caution">
    <text evidence="1">The sequence shown here is derived from an EMBL/GenBank/DDBJ whole genome shotgun (WGS) entry which is preliminary data.</text>
</comment>
<dbReference type="Proteomes" id="UP000519897">
    <property type="component" value="Unassembled WGS sequence"/>
</dbReference>
<sequence>MATKKTTSQPRYEPETTYLFRLLKSVKLKEGGRYARSDEHRAKGELLNKIVDQEGEDAIDTAYAIE</sequence>
<evidence type="ECO:0000313" key="2">
    <source>
        <dbReference type="Proteomes" id="UP000519897"/>
    </source>
</evidence>
<dbReference type="AlphaFoldDB" id="A0A7W6LK50"/>
<keyword evidence="2" id="KW-1185">Reference proteome</keyword>
<proteinExistence type="predicted"/>
<organism evidence="1 2">
    <name type="scientific">Rhizobium rhizoryzae</name>
    <dbReference type="NCBI Taxonomy" id="451876"/>
    <lineage>
        <taxon>Bacteria</taxon>
        <taxon>Pseudomonadati</taxon>
        <taxon>Pseudomonadota</taxon>
        <taxon>Alphaproteobacteria</taxon>
        <taxon>Hyphomicrobiales</taxon>
        <taxon>Rhizobiaceae</taxon>
        <taxon>Rhizobium/Agrobacterium group</taxon>
        <taxon>Rhizobium</taxon>
    </lineage>
</organism>
<accession>A0A7W6LK50</accession>
<reference evidence="1 2" key="1">
    <citation type="submission" date="2020-08" db="EMBL/GenBank/DDBJ databases">
        <title>Genomic Encyclopedia of Type Strains, Phase IV (KMG-IV): sequencing the most valuable type-strain genomes for metagenomic binning, comparative biology and taxonomic classification.</title>
        <authorList>
            <person name="Goeker M."/>
        </authorList>
    </citation>
    <scope>NUCLEOTIDE SEQUENCE [LARGE SCALE GENOMIC DNA]</scope>
    <source>
        <strain evidence="1 2">DSM 29514</strain>
    </source>
</reference>
<dbReference type="EMBL" id="JACIEC010000012">
    <property type="protein sequence ID" value="MBB4145819.1"/>
    <property type="molecule type" value="Genomic_DNA"/>
</dbReference>
<protein>
    <submittedName>
        <fullName evidence="1">Uncharacterized protein</fullName>
    </submittedName>
</protein>
<evidence type="ECO:0000313" key="1">
    <source>
        <dbReference type="EMBL" id="MBB4145819.1"/>
    </source>
</evidence>
<dbReference type="RefSeq" id="WP_165130345.1">
    <property type="nucleotide sequence ID" value="NZ_CP049247.1"/>
</dbReference>
<name>A0A7W6LK50_9HYPH</name>